<dbReference type="EMBL" id="BAABKC010000111">
    <property type="protein sequence ID" value="GAA5074579.1"/>
    <property type="molecule type" value="Genomic_DNA"/>
</dbReference>
<gene>
    <name evidence="1" type="ORF">GCM10023336_62810</name>
</gene>
<organism evidence="1 2">
    <name type="scientific">Streptomyces similanensis</name>
    <dbReference type="NCBI Taxonomy" id="1274988"/>
    <lineage>
        <taxon>Bacteria</taxon>
        <taxon>Bacillati</taxon>
        <taxon>Actinomycetota</taxon>
        <taxon>Actinomycetes</taxon>
        <taxon>Kitasatosporales</taxon>
        <taxon>Streptomycetaceae</taxon>
        <taxon>Streptomyces</taxon>
    </lineage>
</organism>
<dbReference type="RefSeq" id="WP_345671414.1">
    <property type="nucleotide sequence ID" value="NZ_BAABKC010000111.1"/>
</dbReference>
<evidence type="ECO:0000313" key="1">
    <source>
        <dbReference type="EMBL" id="GAA5074579.1"/>
    </source>
</evidence>
<accession>A0ABP9LAN7</accession>
<reference evidence="2" key="1">
    <citation type="journal article" date="2019" name="Int. J. Syst. Evol. Microbiol.">
        <title>The Global Catalogue of Microorganisms (GCM) 10K type strain sequencing project: providing services to taxonomists for standard genome sequencing and annotation.</title>
        <authorList>
            <consortium name="The Broad Institute Genomics Platform"/>
            <consortium name="The Broad Institute Genome Sequencing Center for Infectious Disease"/>
            <person name="Wu L."/>
            <person name="Ma J."/>
        </authorList>
    </citation>
    <scope>NUCLEOTIDE SEQUENCE [LARGE SCALE GENOMIC DNA]</scope>
    <source>
        <strain evidence="2">JCM 18410</strain>
    </source>
</reference>
<evidence type="ECO:0000313" key="2">
    <source>
        <dbReference type="Proteomes" id="UP001500124"/>
    </source>
</evidence>
<sequence length="159" mass="17112">MIRSSVDTALADGVAVVRMFLAERLGLSLQGEEAMDRIDDSVRQLIEVRGPVGTADLVTVLAGLVTALLSTAAGFDGEPEALFDSLIRVQVNEVRRLCDIDKDRSELERALPGCCSADDGPHHDEGYGLTARDTSMNRDSSAWSCDEVTHRLDHGASAK</sequence>
<dbReference type="Proteomes" id="UP001500124">
    <property type="component" value="Unassembled WGS sequence"/>
</dbReference>
<proteinExistence type="predicted"/>
<protein>
    <submittedName>
        <fullName evidence="1">Uncharacterized protein</fullName>
    </submittedName>
</protein>
<comment type="caution">
    <text evidence="1">The sequence shown here is derived from an EMBL/GenBank/DDBJ whole genome shotgun (WGS) entry which is preliminary data.</text>
</comment>
<name>A0ABP9LAN7_9ACTN</name>
<keyword evidence="2" id="KW-1185">Reference proteome</keyword>